<comment type="caution">
    <text evidence="1">The sequence shown here is derived from an EMBL/GenBank/DDBJ whole genome shotgun (WGS) entry which is preliminary data.</text>
</comment>
<dbReference type="Proteomes" id="UP001145114">
    <property type="component" value="Unassembled WGS sequence"/>
</dbReference>
<organism evidence="1 2">
    <name type="scientific">Spiromyces aspiralis</name>
    <dbReference type="NCBI Taxonomy" id="68401"/>
    <lineage>
        <taxon>Eukaryota</taxon>
        <taxon>Fungi</taxon>
        <taxon>Fungi incertae sedis</taxon>
        <taxon>Zoopagomycota</taxon>
        <taxon>Kickxellomycotina</taxon>
        <taxon>Kickxellomycetes</taxon>
        <taxon>Kickxellales</taxon>
        <taxon>Kickxellaceae</taxon>
        <taxon>Spiromyces</taxon>
    </lineage>
</organism>
<feature type="non-terminal residue" evidence="1">
    <location>
        <position position="121"/>
    </location>
</feature>
<gene>
    <name evidence="1" type="ORF">EV182_008936</name>
</gene>
<feature type="non-terminal residue" evidence="1">
    <location>
        <position position="1"/>
    </location>
</feature>
<name>A0ACC1HL31_9FUNG</name>
<sequence>HESALSLQDSASVTQSSDTDTTSTASSASTSNAYDRRGTKCKGQCQGRLVRTQIKKGRPFTRKELARKAVEKEARAKEEARRIEEQRNRRKELIQQRLAFERMKERHKRSIKTGGKLHQAT</sequence>
<evidence type="ECO:0000313" key="2">
    <source>
        <dbReference type="Proteomes" id="UP001145114"/>
    </source>
</evidence>
<accession>A0ACC1HL31</accession>
<evidence type="ECO:0000313" key="1">
    <source>
        <dbReference type="EMBL" id="KAJ1676076.1"/>
    </source>
</evidence>
<protein>
    <submittedName>
        <fullName evidence="1">Uncharacterized protein</fullName>
    </submittedName>
</protein>
<keyword evidence="2" id="KW-1185">Reference proteome</keyword>
<proteinExistence type="predicted"/>
<dbReference type="EMBL" id="JAMZIH010005073">
    <property type="protein sequence ID" value="KAJ1676076.1"/>
    <property type="molecule type" value="Genomic_DNA"/>
</dbReference>
<reference evidence="1" key="1">
    <citation type="submission" date="2022-06" db="EMBL/GenBank/DDBJ databases">
        <title>Phylogenomic reconstructions and comparative analyses of Kickxellomycotina fungi.</title>
        <authorList>
            <person name="Reynolds N.K."/>
            <person name="Stajich J.E."/>
            <person name="Barry K."/>
            <person name="Grigoriev I.V."/>
            <person name="Crous P."/>
            <person name="Smith M.E."/>
        </authorList>
    </citation>
    <scope>NUCLEOTIDE SEQUENCE</scope>
    <source>
        <strain evidence="1">RSA 2271</strain>
    </source>
</reference>